<feature type="transmembrane region" description="Helical" evidence="1">
    <location>
        <begin position="38"/>
        <end position="56"/>
    </location>
</feature>
<keyword evidence="4" id="KW-1185">Reference proteome</keyword>
<dbReference type="Pfam" id="PF07331">
    <property type="entry name" value="TctB"/>
    <property type="match status" value="1"/>
</dbReference>
<keyword evidence="1" id="KW-0812">Transmembrane</keyword>
<dbReference type="RefSeq" id="WP_064122965.1">
    <property type="nucleotide sequence ID" value="NZ_CP015243.1"/>
</dbReference>
<proteinExistence type="predicted"/>
<dbReference type="InterPro" id="IPR009936">
    <property type="entry name" value="DUF1468"/>
</dbReference>
<organism evidence="3 4">
    <name type="scientific">Halotalea alkalilenta</name>
    <dbReference type="NCBI Taxonomy" id="376489"/>
    <lineage>
        <taxon>Bacteria</taxon>
        <taxon>Pseudomonadati</taxon>
        <taxon>Pseudomonadota</taxon>
        <taxon>Gammaproteobacteria</taxon>
        <taxon>Oceanospirillales</taxon>
        <taxon>Halomonadaceae</taxon>
        <taxon>Halotalea</taxon>
    </lineage>
</organism>
<dbReference type="EMBL" id="CP015243">
    <property type="protein sequence ID" value="ANF58059.1"/>
    <property type="molecule type" value="Genomic_DNA"/>
</dbReference>
<evidence type="ECO:0000256" key="1">
    <source>
        <dbReference type="SAM" id="Phobius"/>
    </source>
</evidence>
<name>A0A172YFL1_9GAMM</name>
<feature type="domain" description="DUF1468" evidence="2">
    <location>
        <begin position="9"/>
        <end position="134"/>
    </location>
</feature>
<dbReference type="STRING" id="376489.A5892_11760"/>
<reference evidence="3 4" key="1">
    <citation type="submission" date="2016-04" db="EMBL/GenBank/DDBJ databases">
        <title>Complete Genome Sequence of Halotalea alkalilenta IHB B 13600.</title>
        <authorList>
            <person name="Swarnkar M.K."/>
            <person name="Sharma A."/>
            <person name="Kaushal K."/>
            <person name="Soni R."/>
            <person name="Rana S."/>
            <person name="Singh A.K."/>
            <person name="Gulati A."/>
        </authorList>
    </citation>
    <scope>NUCLEOTIDE SEQUENCE [LARGE SCALE GENOMIC DNA]</scope>
    <source>
        <strain evidence="3 4">IHB B 13600</strain>
    </source>
</reference>
<feature type="transmembrane region" description="Helical" evidence="1">
    <location>
        <begin position="110"/>
        <end position="134"/>
    </location>
</feature>
<gene>
    <name evidence="3" type="ORF">A5892_11760</name>
</gene>
<keyword evidence="1" id="KW-0472">Membrane</keyword>
<evidence type="ECO:0000259" key="2">
    <source>
        <dbReference type="Pfam" id="PF07331"/>
    </source>
</evidence>
<protein>
    <recommendedName>
        <fullName evidence="2">DUF1468 domain-containing protein</fullName>
    </recommendedName>
</protein>
<feature type="transmembrane region" description="Helical" evidence="1">
    <location>
        <begin position="6"/>
        <end position="26"/>
    </location>
</feature>
<evidence type="ECO:0000313" key="4">
    <source>
        <dbReference type="Proteomes" id="UP000077875"/>
    </source>
</evidence>
<evidence type="ECO:0000313" key="3">
    <source>
        <dbReference type="EMBL" id="ANF58059.1"/>
    </source>
</evidence>
<sequence length="143" mass="15119">MNTRNLTLGMIIVLVAAAAFIATFGFRDPGIERTGPAFLPRLYTGALILLGLTLALSRRPSTDAGGAPARSLVGMAIGAVYVAALPWLGFVLSTLVLAPSMLAYVGVRSPWVLILLPLGLVGFIQLFFTVLLGIEVLPGQLWQ</sequence>
<keyword evidence="1" id="KW-1133">Transmembrane helix</keyword>
<dbReference type="AlphaFoldDB" id="A0A172YFL1"/>
<accession>A0A172YFL1</accession>
<dbReference type="Proteomes" id="UP000077875">
    <property type="component" value="Chromosome"/>
</dbReference>
<dbReference type="KEGG" id="haa:A5892_11760"/>
<feature type="transmembrane region" description="Helical" evidence="1">
    <location>
        <begin position="76"/>
        <end position="98"/>
    </location>
</feature>